<gene>
    <name evidence="2" type="ORF">EYC84_007649</name>
</gene>
<keyword evidence="1" id="KW-0472">Membrane</keyword>
<evidence type="ECO:0000256" key="1">
    <source>
        <dbReference type="SAM" id="Phobius"/>
    </source>
</evidence>
<organism evidence="2 3">
    <name type="scientific">Monilinia fructicola</name>
    <name type="common">Brown rot fungus</name>
    <name type="synonym">Ciboria fructicola</name>
    <dbReference type="NCBI Taxonomy" id="38448"/>
    <lineage>
        <taxon>Eukaryota</taxon>
        <taxon>Fungi</taxon>
        <taxon>Dikarya</taxon>
        <taxon>Ascomycota</taxon>
        <taxon>Pezizomycotina</taxon>
        <taxon>Leotiomycetes</taxon>
        <taxon>Helotiales</taxon>
        <taxon>Sclerotiniaceae</taxon>
        <taxon>Monilinia</taxon>
    </lineage>
</organism>
<evidence type="ECO:0000313" key="3">
    <source>
        <dbReference type="Proteomes" id="UP000322873"/>
    </source>
</evidence>
<reference evidence="2 3" key="1">
    <citation type="submission" date="2019-06" db="EMBL/GenBank/DDBJ databases">
        <title>Genome Sequence of the Brown Rot Fungal Pathogen Monilinia fructicola.</title>
        <authorList>
            <person name="De Miccolis Angelini R.M."/>
            <person name="Landi L."/>
            <person name="Abate D."/>
            <person name="Pollastro S."/>
            <person name="Romanazzi G."/>
            <person name="Faretra F."/>
        </authorList>
    </citation>
    <scope>NUCLEOTIDE SEQUENCE [LARGE SCALE GENOMIC DNA]</scope>
    <source>
        <strain evidence="2 3">Mfrc123</strain>
    </source>
</reference>
<accession>A0A5M9JGG4</accession>
<proteinExistence type="predicted"/>
<sequence length="99" mass="11978">MKPSTMYHIQSPWTTRPKTLLPSKVQQLDYWLMLFAVSHAFLFQKFEDGLGALFFMGHRIYAIMMYYFVWHIWHCKNFIPCKFKMALPRCLVFVFISFL</sequence>
<protein>
    <submittedName>
        <fullName evidence="2">Uncharacterized protein</fullName>
    </submittedName>
</protein>
<dbReference type="EMBL" id="VICG01000009">
    <property type="protein sequence ID" value="KAA8568638.1"/>
    <property type="molecule type" value="Genomic_DNA"/>
</dbReference>
<keyword evidence="1" id="KW-1133">Transmembrane helix</keyword>
<dbReference type="AlphaFoldDB" id="A0A5M9JGG4"/>
<comment type="caution">
    <text evidence="2">The sequence shown here is derived from an EMBL/GenBank/DDBJ whole genome shotgun (WGS) entry which is preliminary data.</text>
</comment>
<name>A0A5M9JGG4_MONFR</name>
<dbReference type="Proteomes" id="UP000322873">
    <property type="component" value="Unassembled WGS sequence"/>
</dbReference>
<feature type="transmembrane region" description="Helical" evidence="1">
    <location>
        <begin position="50"/>
        <end position="69"/>
    </location>
</feature>
<evidence type="ECO:0000313" key="2">
    <source>
        <dbReference type="EMBL" id="KAA8568638.1"/>
    </source>
</evidence>
<keyword evidence="3" id="KW-1185">Reference proteome</keyword>
<keyword evidence="1" id="KW-0812">Transmembrane</keyword>